<comment type="subunit">
    <text evidence="8">Homodimer.</text>
</comment>
<evidence type="ECO:0000256" key="7">
    <source>
        <dbReference type="ARBA" id="ARBA00022884"/>
    </source>
</evidence>
<keyword evidence="5 8" id="KW-0255">Endonuclease</keyword>
<dbReference type="Pfam" id="PF14622">
    <property type="entry name" value="Ribonucleas_3_3"/>
    <property type="match status" value="1"/>
</dbReference>
<proteinExistence type="inferred from homology"/>
<evidence type="ECO:0000313" key="12">
    <source>
        <dbReference type="Proteomes" id="UP001204142"/>
    </source>
</evidence>
<dbReference type="PANTHER" id="PTHR11207:SF0">
    <property type="entry name" value="RIBONUCLEASE 3"/>
    <property type="match status" value="1"/>
</dbReference>
<evidence type="ECO:0000256" key="5">
    <source>
        <dbReference type="ARBA" id="ARBA00022759"/>
    </source>
</evidence>
<feature type="active site" evidence="8">
    <location>
        <position position="52"/>
    </location>
</feature>
<feature type="binding site" evidence="8">
    <location>
        <position position="121"/>
    </location>
    <ligand>
        <name>Mg(2+)</name>
        <dbReference type="ChEBI" id="CHEBI:18420"/>
    </ligand>
</feature>
<feature type="active site" evidence="8">
    <location>
        <position position="124"/>
    </location>
</feature>
<evidence type="ECO:0000259" key="9">
    <source>
        <dbReference type="PROSITE" id="PS50137"/>
    </source>
</evidence>
<keyword evidence="7 8" id="KW-0694">RNA-binding</keyword>
<keyword evidence="8" id="KW-0698">rRNA processing</keyword>
<evidence type="ECO:0000256" key="4">
    <source>
        <dbReference type="ARBA" id="ARBA00022722"/>
    </source>
</evidence>
<comment type="function">
    <text evidence="8">Digests double-stranded RNA. Involved in the processing of primary rRNA transcript to yield the immediate precursors to the large and small rRNAs (23S and 16S). Processes some mRNAs, and tRNAs when they are encoded in the rRNA operon. Processes pre-crRNA and tracrRNA of type II CRISPR loci if present in the organism.</text>
</comment>
<dbReference type="SMART" id="SM00358">
    <property type="entry name" value="DSRM"/>
    <property type="match status" value="1"/>
</dbReference>
<dbReference type="Gene3D" id="3.30.160.20">
    <property type="match status" value="1"/>
</dbReference>
<feature type="domain" description="DRBM" evidence="9">
    <location>
        <begin position="162"/>
        <end position="232"/>
    </location>
</feature>
<sequence>MEQSTSRTVKPTLIDLQKALGHVFSNQALFMQALTHRSYAGVHYERLEFLGDSVLNCAVSMLLIERFPDLDEGRLSRIRSHLVKQDCLARIGRELNLDQCMQLGAGEIKSGRTIKDSIIADSVEALFGAILLDADFDRAKSAVFRLLTPVLDSTPEDNLGKDAKTRLQEQLQAQKLKLPIYTVLVEGGTTTSPNFEVQCTVECLGLSALGVGTSRRLAEQEAASFLLDQLSQQSNIKGGV</sequence>
<dbReference type="InterPro" id="IPR014720">
    <property type="entry name" value="dsRBD_dom"/>
</dbReference>
<dbReference type="SMART" id="SM00535">
    <property type="entry name" value="RIBOc"/>
    <property type="match status" value="1"/>
</dbReference>
<evidence type="ECO:0000256" key="3">
    <source>
        <dbReference type="ARBA" id="ARBA00022664"/>
    </source>
</evidence>
<dbReference type="InterPro" id="IPR036389">
    <property type="entry name" value="RNase_III_sf"/>
</dbReference>
<feature type="binding site" evidence="8">
    <location>
        <position position="124"/>
    </location>
    <ligand>
        <name>Mg(2+)</name>
        <dbReference type="ChEBI" id="CHEBI:18420"/>
    </ligand>
</feature>
<keyword evidence="8" id="KW-0963">Cytoplasm</keyword>
<keyword evidence="6 8" id="KW-0378">Hydrolase</keyword>
<dbReference type="NCBIfam" id="TIGR02191">
    <property type="entry name" value="RNaseIII"/>
    <property type="match status" value="1"/>
</dbReference>
<evidence type="ECO:0000259" key="10">
    <source>
        <dbReference type="PROSITE" id="PS50142"/>
    </source>
</evidence>
<keyword evidence="8" id="KW-0479">Metal-binding</keyword>
<dbReference type="PROSITE" id="PS00517">
    <property type="entry name" value="RNASE_3_1"/>
    <property type="match status" value="1"/>
</dbReference>
<evidence type="ECO:0000256" key="8">
    <source>
        <dbReference type="HAMAP-Rule" id="MF_00104"/>
    </source>
</evidence>
<keyword evidence="3 8" id="KW-0507">mRNA processing</keyword>
<dbReference type="EMBL" id="JANIGO010000002">
    <property type="protein sequence ID" value="MCQ8895934.1"/>
    <property type="molecule type" value="Genomic_DNA"/>
</dbReference>
<evidence type="ECO:0000256" key="1">
    <source>
        <dbReference type="ARBA" id="ARBA00000109"/>
    </source>
</evidence>
<keyword evidence="8" id="KW-0699">rRNA-binding</keyword>
<dbReference type="PROSITE" id="PS50142">
    <property type="entry name" value="RNASE_3_2"/>
    <property type="match status" value="1"/>
</dbReference>
<keyword evidence="4 8" id="KW-0540">Nuclease</keyword>
<keyword evidence="8" id="KW-0819">tRNA processing</keyword>
<comment type="caution">
    <text evidence="11">The sequence shown here is derived from an EMBL/GenBank/DDBJ whole genome shotgun (WGS) entry which is preliminary data.</text>
</comment>
<dbReference type="GO" id="GO:0004525">
    <property type="term" value="F:ribonuclease III activity"/>
    <property type="evidence" value="ECO:0007669"/>
    <property type="project" value="UniProtKB-EC"/>
</dbReference>
<organism evidence="11 12">
    <name type="scientific">Limnobacter humi</name>
    <dbReference type="NCBI Taxonomy" id="1778671"/>
    <lineage>
        <taxon>Bacteria</taxon>
        <taxon>Pseudomonadati</taxon>
        <taxon>Pseudomonadota</taxon>
        <taxon>Betaproteobacteria</taxon>
        <taxon>Burkholderiales</taxon>
        <taxon>Burkholderiaceae</taxon>
        <taxon>Limnobacter</taxon>
    </lineage>
</organism>
<comment type="subcellular location">
    <subcellularLocation>
        <location evidence="8">Cytoplasm</location>
    </subcellularLocation>
</comment>
<dbReference type="CDD" id="cd10845">
    <property type="entry name" value="DSRM_RNAse_III_family"/>
    <property type="match status" value="1"/>
</dbReference>
<feature type="binding site" evidence="8">
    <location>
        <position position="48"/>
    </location>
    <ligand>
        <name>Mg(2+)</name>
        <dbReference type="ChEBI" id="CHEBI:18420"/>
    </ligand>
</feature>
<dbReference type="CDD" id="cd00593">
    <property type="entry name" value="RIBOc"/>
    <property type="match status" value="1"/>
</dbReference>
<protein>
    <recommendedName>
        <fullName evidence="8">Ribonuclease 3</fullName>
        <ecNumber evidence="8">3.1.26.3</ecNumber>
    </recommendedName>
    <alternativeName>
        <fullName evidence="8">Ribonuclease III</fullName>
        <shortName evidence="8">RNase III</shortName>
    </alternativeName>
</protein>
<keyword evidence="12" id="KW-1185">Reference proteome</keyword>
<evidence type="ECO:0000256" key="6">
    <source>
        <dbReference type="ARBA" id="ARBA00022801"/>
    </source>
</evidence>
<dbReference type="Pfam" id="PF00035">
    <property type="entry name" value="dsrm"/>
    <property type="match status" value="1"/>
</dbReference>
<feature type="domain" description="RNase III" evidence="10">
    <location>
        <begin position="13"/>
        <end position="135"/>
    </location>
</feature>
<dbReference type="InterPro" id="IPR000999">
    <property type="entry name" value="RNase_III_dom"/>
</dbReference>
<comment type="similarity">
    <text evidence="2">Belongs to the ribonuclease III family.</text>
</comment>
<name>A0ABT1WEW4_9BURK</name>
<reference evidence="11 12" key="1">
    <citation type="submission" date="2022-07" db="EMBL/GenBank/DDBJ databases">
        <authorList>
            <person name="Xamxidin M."/>
            <person name="Wu M."/>
        </authorList>
    </citation>
    <scope>NUCLEOTIDE SEQUENCE [LARGE SCALE GENOMIC DNA]</scope>
    <source>
        <strain evidence="11 12">NBRC 111650</strain>
    </source>
</reference>
<dbReference type="Proteomes" id="UP001204142">
    <property type="component" value="Unassembled WGS sequence"/>
</dbReference>
<gene>
    <name evidence="8 11" type="primary">rnc</name>
    <name evidence="11" type="ORF">NQT62_05710</name>
</gene>
<dbReference type="PANTHER" id="PTHR11207">
    <property type="entry name" value="RIBONUCLEASE III"/>
    <property type="match status" value="1"/>
</dbReference>
<dbReference type="InterPro" id="IPR011907">
    <property type="entry name" value="RNase_III"/>
</dbReference>
<dbReference type="SUPFAM" id="SSF54768">
    <property type="entry name" value="dsRNA-binding domain-like"/>
    <property type="match status" value="1"/>
</dbReference>
<dbReference type="Gene3D" id="1.10.1520.10">
    <property type="entry name" value="Ribonuclease III domain"/>
    <property type="match status" value="1"/>
</dbReference>
<evidence type="ECO:0000313" key="11">
    <source>
        <dbReference type="EMBL" id="MCQ8895934.1"/>
    </source>
</evidence>
<dbReference type="HAMAP" id="MF_00104">
    <property type="entry name" value="RNase_III"/>
    <property type="match status" value="1"/>
</dbReference>
<dbReference type="PROSITE" id="PS50137">
    <property type="entry name" value="DS_RBD"/>
    <property type="match status" value="1"/>
</dbReference>
<dbReference type="RefSeq" id="WP_256763703.1">
    <property type="nucleotide sequence ID" value="NZ_JANIGO010000002.1"/>
</dbReference>
<accession>A0ABT1WEW4</accession>
<dbReference type="EC" id="3.1.26.3" evidence="8"/>
<dbReference type="SUPFAM" id="SSF69065">
    <property type="entry name" value="RNase III domain-like"/>
    <property type="match status" value="1"/>
</dbReference>
<comment type="cofactor">
    <cofactor evidence="8">
        <name>Mg(2+)</name>
        <dbReference type="ChEBI" id="CHEBI:18420"/>
    </cofactor>
</comment>
<keyword evidence="8" id="KW-0460">Magnesium</keyword>
<evidence type="ECO:0000256" key="2">
    <source>
        <dbReference type="ARBA" id="ARBA00010183"/>
    </source>
</evidence>
<comment type="catalytic activity">
    <reaction evidence="1 8">
        <text>Endonucleolytic cleavage to 5'-phosphomonoester.</text>
        <dbReference type="EC" id="3.1.26.3"/>
    </reaction>
</comment>